<dbReference type="Proteomes" id="UP001154420">
    <property type="component" value="Unassembled WGS sequence"/>
</dbReference>
<dbReference type="Gene3D" id="3.90.1750.20">
    <property type="entry name" value="Putative Large Serine Recombinase, Chain B, Domain 2"/>
    <property type="match status" value="1"/>
</dbReference>
<keyword evidence="5" id="KW-1185">Reference proteome</keyword>
<evidence type="ECO:0000256" key="2">
    <source>
        <dbReference type="ARBA" id="ARBA00023172"/>
    </source>
</evidence>
<sequence>MERVGIYNRCSTEEESQRNALASQALESREIAEKKGWSITEQYIESQTGTVAYKRSEYQRLLADMEKDRFDIVMIKSIDRLMRSARDWYFFLSRLTENSLKLYIYIEGKFYTPEDNLISGIKAILAEDFSRELSKKIRNAHRRRQEKKSGCNITCEMFGWNKVAKDTYEVNIKEAEYYRTAFSLAKEGKGFYTISNMLYELGARGRNGQRISEAQWRKMLYTPRAHGTMILNTRIYNFDTKRYEKVPENDWIIMEHALPPIVSKEYQEEVVEIMKKKAKGARERKEQGKKYDFTRKLICAECGRTYYRTCYHTKAGKKVVWKCAAFLEGGRKKEDEHLGGCDNRHLPEEEIYQYMAGVLSDHKEMFDKKEQLSEMCRTKECLQKEHLQKRLMHAISKSLKEGEESGELSKLEKEHKKLMGKKDVLMEKLLRGVIEDEDYEKYSKNLTERIYCLAEQIAVIKQEKEPYNNYEMRLKKIEEAVKEENLIEKALLKETLKKIDLIKVHKDGRFEIYAAMKTS</sequence>
<proteinExistence type="predicted"/>
<dbReference type="SMART" id="SM00857">
    <property type="entry name" value="Resolvase"/>
    <property type="match status" value="1"/>
</dbReference>
<dbReference type="CDD" id="cd00338">
    <property type="entry name" value="Ser_Recombinase"/>
    <property type="match status" value="1"/>
</dbReference>
<protein>
    <submittedName>
        <fullName evidence="4">Recombinase family protein</fullName>
    </submittedName>
</protein>
<comment type="caution">
    <text evidence="4">The sequence shown here is derived from an EMBL/GenBank/DDBJ whole genome shotgun (WGS) entry which is preliminary data.</text>
</comment>
<dbReference type="GO" id="GO:0003677">
    <property type="term" value="F:DNA binding"/>
    <property type="evidence" value="ECO:0007669"/>
    <property type="project" value="UniProtKB-KW"/>
</dbReference>
<dbReference type="Pfam" id="PF00239">
    <property type="entry name" value="Resolvase"/>
    <property type="match status" value="1"/>
</dbReference>
<organism evidence="4 5">
    <name type="scientific">Parablautia muri</name>
    <dbReference type="NCBI Taxonomy" id="2320879"/>
    <lineage>
        <taxon>Bacteria</taxon>
        <taxon>Bacillati</taxon>
        <taxon>Bacillota</taxon>
        <taxon>Clostridia</taxon>
        <taxon>Lachnospirales</taxon>
        <taxon>Lachnospiraceae</taxon>
        <taxon>Parablautia</taxon>
    </lineage>
</organism>
<evidence type="ECO:0000259" key="3">
    <source>
        <dbReference type="PROSITE" id="PS51737"/>
    </source>
</evidence>
<dbReference type="AlphaFoldDB" id="A0A9X5BGS3"/>
<dbReference type="RefSeq" id="WP_160560506.1">
    <property type="nucleotide sequence ID" value="NZ_QZDT01000019.1"/>
</dbReference>
<evidence type="ECO:0000313" key="5">
    <source>
        <dbReference type="Proteomes" id="UP001154420"/>
    </source>
</evidence>
<name>A0A9X5BGS3_9FIRM</name>
<dbReference type="Pfam" id="PF13408">
    <property type="entry name" value="Zn_ribbon_recom"/>
    <property type="match status" value="1"/>
</dbReference>
<keyword evidence="2" id="KW-0233">DNA recombination</keyword>
<dbReference type="InterPro" id="IPR036162">
    <property type="entry name" value="Resolvase-like_N_sf"/>
</dbReference>
<dbReference type="InterPro" id="IPR025827">
    <property type="entry name" value="Zn_ribbon_recom_dom"/>
</dbReference>
<dbReference type="EMBL" id="QZDT01000019">
    <property type="protein sequence ID" value="NBJ93434.1"/>
    <property type="molecule type" value="Genomic_DNA"/>
</dbReference>
<dbReference type="InterPro" id="IPR050639">
    <property type="entry name" value="SSR_resolvase"/>
</dbReference>
<evidence type="ECO:0000256" key="1">
    <source>
        <dbReference type="ARBA" id="ARBA00023125"/>
    </source>
</evidence>
<dbReference type="InterPro" id="IPR006119">
    <property type="entry name" value="Resolv_N"/>
</dbReference>
<dbReference type="SUPFAM" id="SSF53041">
    <property type="entry name" value="Resolvase-like"/>
    <property type="match status" value="1"/>
</dbReference>
<keyword evidence="1" id="KW-0238">DNA-binding</keyword>
<dbReference type="PANTHER" id="PTHR30461">
    <property type="entry name" value="DNA-INVERTASE FROM LAMBDOID PROPHAGE"/>
    <property type="match status" value="1"/>
</dbReference>
<reference evidence="4" key="1">
    <citation type="submission" date="2018-09" db="EMBL/GenBank/DDBJ databases">
        <title>Murine metabolic-syndrome-specific gut microbial biobank.</title>
        <authorList>
            <person name="Liu C."/>
        </authorList>
    </citation>
    <scope>NUCLEOTIDE SEQUENCE</scope>
    <source>
        <strain evidence="4">D42-62</strain>
    </source>
</reference>
<dbReference type="InterPro" id="IPR011109">
    <property type="entry name" value="DNA_bind_recombinase_dom"/>
</dbReference>
<dbReference type="InterPro" id="IPR038109">
    <property type="entry name" value="DNA_bind_recomb_sf"/>
</dbReference>
<gene>
    <name evidence="4" type="ORF">D5281_12735</name>
</gene>
<feature type="domain" description="Recombinase" evidence="3">
    <location>
        <begin position="157"/>
        <end position="280"/>
    </location>
</feature>
<dbReference type="OrthoDB" id="9781670at2"/>
<dbReference type="PROSITE" id="PS51737">
    <property type="entry name" value="RECOMBINASE_DNA_BIND"/>
    <property type="match status" value="1"/>
</dbReference>
<dbReference type="GO" id="GO:0000150">
    <property type="term" value="F:DNA strand exchange activity"/>
    <property type="evidence" value="ECO:0007669"/>
    <property type="project" value="InterPro"/>
</dbReference>
<evidence type="ECO:0000313" key="4">
    <source>
        <dbReference type="EMBL" id="NBJ93434.1"/>
    </source>
</evidence>
<dbReference type="Pfam" id="PF07508">
    <property type="entry name" value="Recombinase"/>
    <property type="match status" value="1"/>
</dbReference>
<accession>A0A9X5BGS3</accession>
<dbReference type="PANTHER" id="PTHR30461:SF2">
    <property type="entry name" value="SERINE RECOMBINASE PINE-RELATED"/>
    <property type="match status" value="1"/>
</dbReference>
<dbReference type="Gene3D" id="3.40.50.1390">
    <property type="entry name" value="Resolvase, N-terminal catalytic domain"/>
    <property type="match status" value="1"/>
</dbReference>